<dbReference type="Pfam" id="PF07730">
    <property type="entry name" value="HisKA_3"/>
    <property type="match status" value="1"/>
</dbReference>
<dbReference type="InterPro" id="IPR005467">
    <property type="entry name" value="His_kinase_dom"/>
</dbReference>
<dbReference type="InterPro" id="IPR036890">
    <property type="entry name" value="HATPase_C_sf"/>
</dbReference>
<evidence type="ECO:0000256" key="4">
    <source>
        <dbReference type="ARBA" id="ARBA00022679"/>
    </source>
</evidence>
<dbReference type="AlphaFoldDB" id="A0A1G7RLB4"/>
<keyword evidence="7" id="KW-0067">ATP-binding</keyword>
<feature type="transmembrane region" description="Helical" evidence="10">
    <location>
        <begin position="12"/>
        <end position="31"/>
    </location>
</feature>
<keyword evidence="9" id="KW-0175">Coiled coil</keyword>
<protein>
    <recommendedName>
        <fullName evidence="2">histidine kinase</fullName>
        <ecNumber evidence="2">2.7.13.3</ecNumber>
    </recommendedName>
</protein>
<name>A0A1G7RLB4_9ACTN</name>
<dbReference type="Proteomes" id="UP001432161">
    <property type="component" value="Chromosome"/>
</dbReference>
<dbReference type="PANTHER" id="PTHR24421">
    <property type="entry name" value="NITRATE/NITRITE SENSOR PROTEIN NARX-RELATED"/>
    <property type="match status" value="1"/>
</dbReference>
<feature type="coiled-coil region" evidence="9">
    <location>
        <begin position="158"/>
        <end position="192"/>
    </location>
</feature>
<comment type="catalytic activity">
    <reaction evidence="1">
        <text>ATP + protein L-histidine = ADP + protein N-phospho-L-histidine.</text>
        <dbReference type="EC" id="2.7.13.3"/>
    </reaction>
</comment>
<evidence type="ECO:0000256" key="8">
    <source>
        <dbReference type="ARBA" id="ARBA00023012"/>
    </source>
</evidence>
<dbReference type="OrthoDB" id="227596at2"/>
<evidence type="ECO:0000256" key="1">
    <source>
        <dbReference type="ARBA" id="ARBA00000085"/>
    </source>
</evidence>
<evidence type="ECO:0000256" key="2">
    <source>
        <dbReference type="ARBA" id="ARBA00012438"/>
    </source>
</evidence>
<dbReference type="InterPro" id="IPR055558">
    <property type="entry name" value="DUF7134"/>
</dbReference>
<evidence type="ECO:0000256" key="10">
    <source>
        <dbReference type="SAM" id="Phobius"/>
    </source>
</evidence>
<feature type="transmembrane region" description="Helical" evidence="10">
    <location>
        <begin position="43"/>
        <end position="61"/>
    </location>
</feature>
<keyword evidence="15" id="KW-1185">Reference proteome</keyword>
<feature type="domain" description="Histidine kinase" evidence="11">
    <location>
        <begin position="307"/>
        <end position="399"/>
    </location>
</feature>
<keyword evidence="5" id="KW-0547">Nucleotide-binding</keyword>
<evidence type="ECO:0000259" key="11">
    <source>
        <dbReference type="PROSITE" id="PS50109"/>
    </source>
</evidence>
<dbReference type="CDD" id="cd16917">
    <property type="entry name" value="HATPase_UhpB-NarQ-NarX-like"/>
    <property type="match status" value="1"/>
</dbReference>
<dbReference type="EMBL" id="CP108330">
    <property type="protein sequence ID" value="WUR38265.1"/>
    <property type="molecule type" value="Genomic_DNA"/>
</dbReference>
<dbReference type="Gene3D" id="3.30.565.10">
    <property type="entry name" value="Histidine kinase-like ATPase, C-terminal domain"/>
    <property type="match status" value="1"/>
</dbReference>
<keyword evidence="10" id="KW-1133">Transmembrane helix</keyword>
<feature type="transmembrane region" description="Helical" evidence="10">
    <location>
        <begin position="134"/>
        <end position="154"/>
    </location>
</feature>
<dbReference type="GO" id="GO:0046983">
    <property type="term" value="F:protein dimerization activity"/>
    <property type="evidence" value="ECO:0007669"/>
    <property type="project" value="InterPro"/>
</dbReference>
<evidence type="ECO:0000256" key="5">
    <source>
        <dbReference type="ARBA" id="ARBA00022741"/>
    </source>
</evidence>
<keyword evidence="3" id="KW-0597">Phosphoprotein</keyword>
<dbReference type="InterPro" id="IPR003594">
    <property type="entry name" value="HATPase_dom"/>
</dbReference>
<keyword evidence="6 12" id="KW-0418">Kinase</keyword>
<dbReference type="Gene3D" id="1.20.5.1930">
    <property type="match status" value="1"/>
</dbReference>
<keyword evidence="10" id="KW-0472">Membrane</keyword>
<keyword evidence="8" id="KW-0902">Two-component regulatory system</keyword>
<sequence>MQRLYDFLRRHPTWVDSFWAVVLFGLAGVSVESTNRAQGHPGGYAPALGLSAVLCLVVALRRRMPERMLLLATAVGLVQLALDVSPMASDFAMLVIVYTVAANGARWASRFALSVGLCASAIGEIRWPEPRTSALGHVALVVFTTVPFALAWVLGDSLRTRRAYFAQLEERAARLEKEREAQAKVAVAAERARIARELHDVVAHNVSVMVVQADGAAYVLDAAPEQAKGALETISSTGRQALAEMRRLLGVLRTGEHVEGGEYVPQPDVEQIGDLIEQCCASGLPVDFKVEGTPRPLPSGVELTAYRIVQEALTNTRKHAGPNTGASVRLVYFDDGLGLLIEDDGKGAPHELYEEGGFDGQGHGLIGMRERVGMVGGTLDAGPRPGGGFRISALLPLKPAH</sequence>
<dbReference type="EMBL" id="FNAX01000014">
    <property type="protein sequence ID" value="SDG10850.1"/>
    <property type="molecule type" value="Genomic_DNA"/>
</dbReference>
<dbReference type="PANTHER" id="PTHR24421:SF10">
    <property type="entry name" value="NITRATE_NITRITE SENSOR PROTEIN NARQ"/>
    <property type="match status" value="1"/>
</dbReference>
<dbReference type="Pfam" id="PF02518">
    <property type="entry name" value="HATPase_c"/>
    <property type="match status" value="1"/>
</dbReference>
<dbReference type="SUPFAM" id="SSF55874">
    <property type="entry name" value="ATPase domain of HSP90 chaperone/DNA topoisomerase II/histidine kinase"/>
    <property type="match status" value="1"/>
</dbReference>
<keyword evidence="4" id="KW-0808">Transferase</keyword>
<dbReference type="InterPro" id="IPR050482">
    <property type="entry name" value="Sensor_HK_TwoCompSys"/>
</dbReference>
<accession>A0A1G7RLB4</accession>
<evidence type="ECO:0000313" key="14">
    <source>
        <dbReference type="Proteomes" id="UP000198614"/>
    </source>
</evidence>
<reference evidence="13" key="2">
    <citation type="submission" date="2022-10" db="EMBL/GenBank/DDBJ databases">
        <title>The complete genomes of actinobacterial strains from the NBC collection.</title>
        <authorList>
            <person name="Joergensen T.S."/>
            <person name="Alvarez Arevalo M."/>
            <person name="Sterndorff E.B."/>
            <person name="Faurdal D."/>
            <person name="Vuksanovic O."/>
            <person name="Mourched A.-S."/>
            <person name="Charusanti P."/>
            <person name="Shaw S."/>
            <person name="Blin K."/>
            <person name="Weber T."/>
        </authorList>
    </citation>
    <scope>NUCLEOTIDE SEQUENCE</scope>
    <source>
        <strain evidence="13">NBC_00489</strain>
    </source>
</reference>
<proteinExistence type="predicted"/>
<dbReference type="InterPro" id="IPR011712">
    <property type="entry name" value="Sig_transdc_His_kin_sub3_dim/P"/>
</dbReference>
<evidence type="ECO:0000256" key="7">
    <source>
        <dbReference type="ARBA" id="ARBA00022840"/>
    </source>
</evidence>
<dbReference type="Pfam" id="PF23539">
    <property type="entry name" value="DUF7134"/>
    <property type="match status" value="1"/>
</dbReference>
<evidence type="ECO:0000313" key="15">
    <source>
        <dbReference type="Proteomes" id="UP001432161"/>
    </source>
</evidence>
<organism evidence="12 14">
    <name type="scientific">Streptomyces griseoaurantiacus</name>
    <dbReference type="NCBI Taxonomy" id="68213"/>
    <lineage>
        <taxon>Bacteria</taxon>
        <taxon>Bacillati</taxon>
        <taxon>Actinomycetota</taxon>
        <taxon>Actinomycetes</taxon>
        <taxon>Kitasatosporales</taxon>
        <taxon>Streptomycetaceae</taxon>
        <taxon>Streptomyces</taxon>
        <taxon>Streptomyces aurantiacus group</taxon>
    </lineage>
</organism>
<evidence type="ECO:0000256" key="9">
    <source>
        <dbReference type="SAM" id="Coils"/>
    </source>
</evidence>
<evidence type="ECO:0000256" key="6">
    <source>
        <dbReference type="ARBA" id="ARBA00022777"/>
    </source>
</evidence>
<evidence type="ECO:0000313" key="12">
    <source>
        <dbReference type="EMBL" id="SDG10850.1"/>
    </source>
</evidence>
<evidence type="ECO:0000313" key="13">
    <source>
        <dbReference type="EMBL" id="WUR38265.1"/>
    </source>
</evidence>
<gene>
    <name evidence="13" type="ORF">OHN36_14265</name>
    <name evidence="12" type="ORF">SAMN05216260_114152</name>
</gene>
<reference evidence="12 14" key="1">
    <citation type="submission" date="2016-10" db="EMBL/GenBank/DDBJ databases">
        <authorList>
            <person name="de Groot N.N."/>
        </authorList>
    </citation>
    <scope>NUCLEOTIDE SEQUENCE [LARGE SCALE GENOMIC DNA]</scope>
    <source>
        <strain evidence="12 14">CGMCC 4.1859</strain>
    </source>
</reference>
<dbReference type="GO" id="GO:0000155">
    <property type="term" value="F:phosphorelay sensor kinase activity"/>
    <property type="evidence" value="ECO:0007669"/>
    <property type="project" value="InterPro"/>
</dbReference>
<dbReference type="PROSITE" id="PS50109">
    <property type="entry name" value="HIS_KIN"/>
    <property type="match status" value="1"/>
</dbReference>
<dbReference type="EC" id="2.7.13.3" evidence="2"/>
<evidence type="ECO:0000256" key="3">
    <source>
        <dbReference type="ARBA" id="ARBA00022553"/>
    </source>
</evidence>
<dbReference type="Proteomes" id="UP000198614">
    <property type="component" value="Unassembled WGS sequence"/>
</dbReference>
<dbReference type="GO" id="GO:0016020">
    <property type="term" value="C:membrane"/>
    <property type="evidence" value="ECO:0007669"/>
    <property type="project" value="InterPro"/>
</dbReference>
<dbReference type="GO" id="GO:0005524">
    <property type="term" value="F:ATP binding"/>
    <property type="evidence" value="ECO:0007669"/>
    <property type="project" value="UniProtKB-KW"/>
</dbReference>
<keyword evidence="10" id="KW-0812">Transmembrane</keyword>